<dbReference type="Gene3D" id="1.20.120.1750">
    <property type="match status" value="1"/>
</dbReference>
<keyword evidence="6 9" id="KW-0863">Zinc-finger</keyword>
<evidence type="ECO:0000256" key="10">
    <source>
        <dbReference type="SAM" id="MobiDB-lite"/>
    </source>
</evidence>
<protein>
    <recommendedName>
        <fullName evidence="2">RBR-type E3 ubiquitin transferase</fullName>
        <ecNumber evidence="2">2.3.2.31</ecNumber>
    </recommendedName>
</protein>
<feature type="compositionally biased region" description="Basic residues" evidence="10">
    <location>
        <begin position="190"/>
        <end position="202"/>
    </location>
</feature>
<feature type="compositionally biased region" description="Low complexity" evidence="10">
    <location>
        <begin position="7"/>
        <end position="18"/>
    </location>
</feature>
<feature type="region of interest" description="Disordered" evidence="10">
    <location>
        <begin position="184"/>
        <end position="209"/>
    </location>
</feature>
<evidence type="ECO:0000256" key="8">
    <source>
        <dbReference type="ARBA" id="ARBA00022833"/>
    </source>
</evidence>
<feature type="region of interest" description="Disordered" evidence="10">
    <location>
        <begin position="1"/>
        <end position="51"/>
    </location>
</feature>
<dbReference type="InterPro" id="IPR001841">
    <property type="entry name" value="Znf_RING"/>
</dbReference>
<dbReference type="InterPro" id="IPR031127">
    <property type="entry name" value="E3_UB_ligase_RBR"/>
</dbReference>
<dbReference type="SUPFAM" id="SSF57850">
    <property type="entry name" value="RING/U-box"/>
    <property type="match status" value="2"/>
</dbReference>
<dbReference type="SMART" id="SM00647">
    <property type="entry name" value="IBR"/>
    <property type="match status" value="2"/>
</dbReference>
<keyword evidence="8" id="KW-0862">Zinc</keyword>
<dbReference type="Pfam" id="PF01485">
    <property type="entry name" value="IBR"/>
    <property type="match status" value="1"/>
</dbReference>
<dbReference type="EMBL" id="NAJQ01000229">
    <property type="protein sequence ID" value="TKA74350.1"/>
    <property type="molecule type" value="Genomic_DNA"/>
</dbReference>
<evidence type="ECO:0000313" key="13">
    <source>
        <dbReference type="EMBL" id="TKA74350.1"/>
    </source>
</evidence>
<dbReference type="CDD" id="cd20335">
    <property type="entry name" value="BRcat_RBR"/>
    <property type="match status" value="1"/>
</dbReference>
<dbReference type="OrthoDB" id="1431934at2759"/>
<keyword evidence="7" id="KW-0833">Ubl conjugation pathway</keyword>
<name>A0A4U0XC78_9PEZI</name>
<evidence type="ECO:0000256" key="4">
    <source>
        <dbReference type="ARBA" id="ARBA00022723"/>
    </source>
</evidence>
<proteinExistence type="predicted"/>
<reference evidence="13 14" key="1">
    <citation type="submission" date="2017-03" db="EMBL/GenBank/DDBJ databases">
        <title>Genomes of endolithic fungi from Antarctica.</title>
        <authorList>
            <person name="Coleine C."/>
            <person name="Masonjones S."/>
            <person name="Stajich J.E."/>
        </authorList>
    </citation>
    <scope>NUCLEOTIDE SEQUENCE [LARGE SCALE GENOMIC DNA]</scope>
    <source>
        <strain evidence="13 14">CCFEE 5184</strain>
    </source>
</reference>
<evidence type="ECO:0000259" key="11">
    <source>
        <dbReference type="PROSITE" id="PS50089"/>
    </source>
</evidence>
<dbReference type="GO" id="GO:0061630">
    <property type="term" value="F:ubiquitin protein ligase activity"/>
    <property type="evidence" value="ECO:0007669"/>
    <property type="project" value="UniProtKB-EC"/>
</dbReference>
<dbReference type="GO" id="GO:0008270">
    <property type="term" value="F:zinc ion binding"/>
    <property type="evidence" value="ECO:0007669"/>
    <property type="project" value="UniProtKB-KW"/>
</dbReference>
<dbReference type="AlphaFoldDB" id="A0A4U0XC78"/>
<evidence type="ECO:0000256" key="5">
    <source>
        <dbReference type="ARBA" id="ARBA00022737"/>
    </source>
</evidence>
<keyword evidence="4" id="KW-0479">Metal-binding</keyword>
<evidence type="ECO:0000256" key="6">
    <source>
        <dbReference type="ARBA" id="ARBA00022771"/>
    </source>
</evidence>
<dbReference type="EC" id="2.3.2.31" evidence="2"/>
<sequence>MAPRKPAVPAAPLVNPPARRSARLNPPQESAPKNAKNSTKSRIAKTKKTPKPMPLKFDCTICGRALAASSLPDHLAPDHCEHLINTCKQCVKAWIAAQLDSTTYDRVSCPECPEIMTKADVKQMAAKDVYARYEEMERRGVAERIPGWRWCLNSKCRAGQVYEPLLKAAAVAAREGGDFGVAEDRETGAKARRASKRGKAKKPTVDLPHDDDDDDDIFTCNECGEKACVPCDRPYHDGETCAEYRERRTYDDKTSEEFIEKKYKRCPNKAGCNANIEKDGGCDFVFCTRCKTQFCWRCLADYRDINKGLGHNKGCVYAAPGAIDPHAMHVQPPLPAAVAAPAQAHGGAGGAGGGILQNVAAMVAAFR</sequence>
<gene>
    <name evidence="13" type="ORF">B0A55_05514</name>
</gene>
<dbReference type="GO" id="GO:0016567">
    <property type="term" value="P:protein ubiquitination"/>
    <property type="evidence" value="ECO:0007669"/>
    <property type="project" value="InterPro"/>
</dbReference>
<dbReference type="STRING" id="329884.A0A4U0XC78"/>
<dbReference type="PROSITE" id="PS50089">
    <property type="entry name" value="ZF_RING_2"/>
    <property type="match status" value="1"/>
</dbReference>
<dbReference type="InterPro" id="IPR002867">
    <property type="entry name" value="IBR_dom"/>
</dbReference>
<dbReference type="Gene3D" id="3.30.40.10">
    <property type="entry name" value="Zinc/RING finger domain, C3HC4 (zinc finger)"/>
    <property type="match status" value="1"/>
</dbReference>
<evidence type="ECO:0000256" key="3">
    <source>
        <dbReference type="ARBA" id="ARBA00022679"/>
    </source>
</evidence>
<dbReference type="Proteomes" id="UP000309340">
    <property type="component" value="Unassembled WGS sequence"/>
</dbReference>
<evidence type="ECO:0000256" key="1">
    <source>
        <dbReference type="ARBA" id="ARBA00001798"/>
    </source>
</evidence>
<comment type="catalytic activity">
    <reaction evidence="1">
        <text>[E2 ubiquitin-conjugating enzyme]-S-ubiquitinyl-L-cysteine + [acceptor protein]-L-lysine = [E2 ubiquitin-conjugating enzyme]-L-cysteine + [acceptor protein]-N(6)-ubiquitinyl-L-lysine.</text>
        <dbReference type="EC" id="2.3.2.31"/>
    </reaction>
</comment>
<organism evidence="13 14">
    <name type="scientific">Friedmanniomyces simplex</name>
    <dbReference type="NCBI Taxonomy" id="329884"/>
    <lineage>
        <taxon>Eukaryota</taxon>
        <taxon>Fungi</taxon>
        <taxon>Dikarya</taxon>
        <taxon>Ascomycota</taxon>
        <taxon>Pezizomycotina</taxon>
        <taxon>Dothideomycetes</taxon>
        <taxon>Dothideomycetidae</taxon>
        <taxon>Mycosphaerellales</taxon>
        <taxon>Teratosphaeriaceae</taxon>
        <taxon>Friedmanniomyces</taxon>
    </lineage>
</organism>
<evidence type="ECO:0000256" key="9">
    <source>
        <dbReference type="PROSITE-ProRule" id="PRU00175"/>
    </source>
</evidence>
<comment type="caution">
    <text evidence="13">The sequence shown here is derived from an EMBL/GenBank/DDBJ whole genome shotgun (WGS) entry which is preliminary data.</text>
</comment>
<accession>A0A4U0XC78</accession>
<keyword evidence="5" id="KW-0677">Repeat</keyword>
<evidence type="ECO:0000256" key="7">
    <source>
        <dbReference type="ARBA" id="ARBA00022786"/>
    </source>
</evidence>
<evidence type="ECO:0000259" key="12">
    <source>
        <dbReference type="PROSITE" id="PS51873"/>
    </source>
</evidence>
<dbReference type="PROSITE" id="PS51873">
    <property type="entry name" value="TRIAD"/>
    <property type="match status" value="1"/>
</dbReference>
<evidence type="ECO:0000313" key="14">
    <source>
        <dbReference type="Proteomes" id="UP000309340"/>
    </source>
</evidence>
<keyword evidence="14" id="KW-1185">Reference proteome</keyword>
<keyword evidence="3" id="KW-0808">Transferase</keyword>
<feature type="domain" description="RING-type" evidence="11">
    <location>
        <begin position="59"/>
        <end position="112"/>
    </location>
</feature>
<feature type="domain" description="RING-type" evidence="12">
    <location>
        <begin position="55"/>
        <end position="315"/>
    </location>
</feature>
<dbReference type="InterPro" id="IPR013083">
    <property type="entry name" value="Znf_RING/FYVE/PHD"/>
</dbReference>
<dbReference type="InterPro" id="IPR044066">
    <property type="entry name" value="TRIAD_supradom"/>
</dbReference>
<evidence type="ECO:0000256" key="2">
    <source>
        <dbReference type="ARBA" id="ARBA00012251"/>
    </source>
</evidence>
<dbReference type="PANTHER" id="PTHR11685">
    <property type="entry name" value="RBR FAMILY RING FINGER AND IBR DOMAIN-CONTAINING"/>
    <property type="match status" value="1"/>
</dbReference>